<name>A0AAD3SV67_NEPGR</name>
<dbReference type="InterPro" id="IPR036397">
    <property type="entry name" value="RNaseH_sf"/>
</dbReference>
<organism evidence="4 5">
    <name type="scientific">Nepenthes gracilis</name>
    <name type="common">Slender pitcher plant</name>
    <dbReference type="NCBI Taxonomy" id="150966"/>
    <lineage>
        <taxon>Eukaryota</taxon>
        <taxon>Viridiplantae</taxon>
        <taxon>Streptophyta</taxon>
        <taxon>Embryophyta</taxon>
        <taxon>Tracheophyta</taxon>
        <taxon>Spermatophyta</taxon>
        <taxon>Magnoliopsida</taxon>
        <taxon>eudicotyledons</taxon>
        <taxon>Gunneridae</taxon>
        <taxon>Pentapetalae</taxon>
        <taxon>Caryophyllales</taxon>
        <taxon>Nepenthaceae</taxon>
        <taxon>Nepenthes</taxon>
    </lineage>
</organism>
<dbReference type="InterPro" id="IPR012337">
    <property type="entry name" value="RNaseH-like_sf"/>
</dbReference>
<evidence type="ECO:0000259" key="3">
    <source>
        <dbReference type="Pfam" id="PF01612"/>
    </source>
</evidence>
<evidence type="ECO:0000313" key="4">
    <source>
        <dbReference type="EMBL" id="GMH18663.1"/>
    </source>
</evidence>
<evidence type="ECO:0000256" key="1">
    <source>
        <dbReference type="ARBA" id="ARBA00022722"/>
    </source>
</evidence>
<sequence>MDRQRRVYQPSEDSPSCRRPEFEWLAIFNCKIHHPAATLRRCVGLDCLIFQLLYAEEMTESFFDFLVDENYIFVRVGIDRDVEKLYDEYDLEVENTVDLRRLASKRMSRRKLRNAGLVYSANEVLGMGHEKPKNITLSKWDKPWLSHKLVQYACIDGYLSYKIGRSLL</sequence>
<dbReference type="GO" id="GO:0003676">
    <property type="term" value="F:nucleic acid binding"/>
    <property type="evidence" value="ECO:0007669"/>
    <property type="project" value="InterPro"/>
</dbReference>
<dbReference type="GO" id="GO:0006139">
    <property type="term" value="P:nucleobase-containing compound metabolic process"/>
    <property type="evidence" value="ECO:0007669"/>
    <property type="project" value="InterPro"/>
</dbReference>
<gene>
    <name evidence="4" type="ORF">Nepgr_020504</name>
</gene>
<dbReference type="EMBL" id="BSYO01000019">
    <property type="protein sequence ID" value="GMH18663.1"/>
    <property type="molecule type" value="Genomic_DNA"/>
</dbReference>
<dbReference type="CDD" id="cd06141">
    <property type="entry name" value="WRN_exo"/>
    <property type="match status" value="1"/>
</dbReference>
<evidence type="ECO:0000256" key="2">
    <source>
        <dbReference type="ARBA" id="ARBA00022801"/>
    </source>
</evidence>
<dbReference type="SUPFAM" id="SSF53098">
    <property type="entry name" value="Ribonuclease H-like"/>
    <property type="match status" value="1"/>
</dbReference>
<keyword evidence="5" id="KW-1185">Reference proteome</keyword>
<keyword evidence="1" id="KW-0540">Nuclease</keyword>
<dbReference type="AlphaFoldDB" id="A0AAD3SV67"/>
<dbReference type="GO" id="GO:0008408">
    <property type="term" value="F:3'-5' exonuclease activity"/>
    <property type="evidence" value="ECO:0007669"/>
    <property type="project" value="InterPro"/>
</dbReference>
<dbReference type="Gene3D" id="3.30.420.10">
    <property type="entry name" value="Ribonuclease H-like superfamily/Ribonuclease H"/>
    <property type="match status" value="1"/>
</dbReference>
<dbReference type="GO" id="GO:0005737">
    <property type="term" value="C:cytoplasm"/>
    <property type="evidence" value="ECO:0007669"/>
    <property type="project" value="TreeGrafter"/>
</dbReference>
<comment type="caution">
    <text evidence="4">The sequence shown here is derived from an EMBL/GenBank/DDBJ whole genome shotgun (WGS) entry which is preliminary data.</text>
</comment>
<reference evidence="4" key="1">
    <citation type="submission" date="2023-05" db="EMBL/GenBank/DDBJ databases">
        <title>Nepenthes gracilis genome sequencing.</title>
        <authorList>
            <person name="Fukushima K."/>
        </authorList>
    </citation>
    <scope>NUCLEOTIDE SEQUENCE</scope>
    <source>
        <strain evidence="4">SING2019-196</strain>
    </source>
</reference>
<dbReference type="PANTHER" id="PTHR13620">
    <property type="entry name" value="3-5 EXONUCLEASE"/>
    <property type="match status" value="1"/>
</dbReference>
<dbReference type="Proteomes" id="UP001279734">
    <property type="component" value="Unassembled WGS sequence"/>
</dbReference>
<dbReference type="Pfam" id="PF01612">
    <property type="entry name" value="DNA_pol_A_exo1"/>
    <property type="match status" value="1"/>
</dbReference>
<evidence type="ECO:0000313" key="5">
    <source>
        <dbReference type="Proteomes" id="UP001279734"/>
    </source>
</evidence>
<dbReference type="InterPro" id="IPR051132">
    <property type="entry name" value="3-5_Exonuclease_domain"/>
</dbReference>
<keyword evidence="2" id="KW-0378">Hydrolase</keyword>
<protein>
    <recommendedName>
        <fullName evidence="3">3'-5' exonuclease domain-containing protein</fullName>
    </recommendedName>
</protein>
<dbReference type="InterPro" id="IPR002562">
    <property type="entry name" value="3'-5'_exonuclease_dom"/>
</dbReference>
<accession>A0AAD3SV67</accession>
<feature type="domain" description="3'-5' exonuclease" evidence="3">
    <location>
        <begin position="52"/>
        <end position="165"/>
    </location>
</feature>
<dbReference type="GO" id="GO:0005634">
    <property type="term" value="C:nucleus"/>
    <property type="evidence" value="ECO:0007669"/>
    <property type="project" value="TreeGrafter"/>
</dbReference>
<dbReference type="PANTHER" id="PTHR13620:SF121">
    <property type="entry name" value="EMB|CAB82946.1-RELATED"/>
    <property type="match status" value="1"/>
</dbReference>
<proteinExistence type="predicted"/>